<keyword evidence="4" id="KW-1185">Reference proteome</keyword>
<evidence type="ECO:0000256" key="1">
    <source>
        <dbReference type="SAM" id="Phobius"/>
    </source>
</evidence>
<organism evidence="3 4">
    <name type="scientific">Saccharopolyspora erythraea</name>
    <name type="common">Streptomyces erythraeus</name>
    <dbReference type="NCBI Taxonomy" id="1836"/>
    <lineage>
        <taxon>Bacteria</taxon>
        <taxon>Bacillati</taxon>
        <taxon>Actinomycetota</taxon>
        <taxon>Actinomycetes</taxon>
        <taxon>Pseudonocardiales</taxon>
        <taxon>Pseudonocardiaceae</taxon>
        <taxon>Saccharopolyspora</taxon>
    </lineage>
</organism>
<comment type="caution">
    <text evidence="3">The sequence shown here is derived from an EMBL/GenBank/DDBJ whole genome shotgun (WGS) entry which is preliminary data.</text>
</comment>
<evidence type="ECO:0000259" key="2">
    <source>
        <dbReference type="Pfam" id="PF04892"/>
    </source>
</evidence>
<keyword evidence="1" id="KW-0472">Membrane</keyword>
<gene>
    <name evidence="3" type="ORF">GCM10009533_64190</name>
</gene>
<accession>A0ABN1E394</accession>
<evidence type="ECO:0000313" key="4">
    <source>
        <dbReference type="Proteomes" id="UP001500729"/>
    </source>
</evidence>
<keyword evidence="1" id="KW-0812">Transmembrane</keyword>
<name>A0ABN1E394_SACER</name>
<dbReference type="Pfam" id="PF04892">
    <property type="entry name" value="VanZ"/>
    <property type="match status" value="1"/>
</dbReference>
<reference evidence="3 4" key="1">
    <citation type="journal article" date="2019" name="Int. J. Syst. Evol. Microbiol.">
        <title>The Global Catalogue of Microorganisms (GCM) 10K type strain sequencing project: providing services to taxonomists for standard genome sequencing and annotation.</title>
        <authorList>
            <consortium name="The Broad Institute Genomics Platform"/>
            <consortium name="The Broad Institute Genome Sequencing Center for Infectious Disease"/>
            <person name="Wu L."/>
            <person name="Ma J."/>
        </authorList>
    </citation>
    <scope>NUCLEOTIDE SEQUENCE [LARGE SCALE GENOMIC DNA]</scope>
    <source>
        <strain evidence="3 4">JCM 10303</strain>
    </source>
</reference>
<dbReference type="EMBL" id="BAAAGS010000075">
    <property type="protein sequence ID" value="GAA0557818.1"/>
    <property type="molecule type" value="Genomic_DNA"/>
</dbReference>
<sequence length="166" mass="17380">MAALVVVALVRLRGPNAADRPAAWRRSLSEVLAVAGTAPWLWMVLTPKAGDRAVSPVPLRDLLELLGARPVAIAVQLTLNLLVLAAFGAALPVRFAAMAGPARVAVAAACAAASIELAQYALHLGRVTSVDDVLVNTACAVFGALLTRRWWKSPQVTGKSAEQADR</sequence>
<keyword evidence="1" id="KW-1133">Transmembrane helix</keyword>
<dbReference type="InterPro" id="IPR006976">
    <property type="entry name" value="VanZ-like"/>
</dbReference>
<proteinExistence type="predicted"/>
<protein>
    <recommendedName>
        <fullName evidence="2">VanZ-like domain-containing protein</fullName>
    </recommendedName>
</protein>
<feature type="domain" description="VanZ-like" evidence="2">
    <location>
        <begin position="57"/>
        <end position="148"/>
    </location>
</feature>
<feature type="transmembrane region" description="Helical" evidence="1">
    <location>
        <begin position="71"/>
        <end position="92"/>
    </location>
</feature>
<evidence type="ECO:0000313" key="3">
    <source>
        <dbReference type="EMBL" id="GAA0557818.1"/>
    </source>
</evidence>
<dbReference type="Proteomes" id="UP001500729">
    <property type="component" value="Unassembled WGS sequence"/>
</dbReference>